<dbReference type="EMBL" id="BTRK01000004">
    <property type="protein sequence ID" value="GMR46262.1"/>
    <property type="molecule type" value="Genomic_DNA"/>
</dbReference>
<feature type="region of interest" description="Disordered" evidence="1">
    <location>
        <begin position="36"/>
        <end position="64"/>
    </location>
</feature>
<evidence type="ECO:0000256" key="1">
    <source>
        <dbReference type="SAM" id="MobiDB-lite"/>
    </source>
</evidence>
<comment type="caution">
    <text evidence="2">The sequence shown here is derived from an EMBL/GenBank/DDBJ whole genome shotgun (WGS) entry which is preliminary data.</text>
</comment>
<keyword evidence="3" id="KW-1185">Reference proteome</keyword>
<evidence type="ECO:0000313" key="3">
    <source>
        <dbReference type="Proteomes" id="UP001328107"/>
    </source>
</evidence>
<evidence type="ECO:0000313" key="2">
    <source>
        <dbReference type="EMBL" id="GMR46262.1"/>
    </source>
</evidence>
<reference evidence="3" key="1">
    <citation type="submission" date="2022-10" db="EMBL/GenBank/DDBJ databases">
        <title>Genome assembly of Pristionchus species.</title>
        <authorList>
            <person name="Yoshida K."/>
            <person name="Sommer R.J."/>
        </authorList>
    </citation>
    <scope>NUCLEOTIDE SEQUENCE [LARGE SCALE GENOMIC DNA]</scope>
    <source>
        <strain evidence="3">RS5460</strain>
    </source>
</reference>
<accession>A0AAN5CKR7</accession>
<protein>
    <submittedName>
        <fullName evidence="2">Uncharacterized protein</fullName>
    </submittedName>
</protein>
<dbReference type="Proteomes" id="UP001328107">
    <property type="component" value="Unassembled WGS sequence"/>
</dbReference>
<gene>
    <name evidence="2" type="ORF">PMAYCL1PPCAC_16457</name>
</gene>
<proteinExistence type="predicted"/>
<dbReference type="AlphaFoldDB" id="A0AAN5CKR7"/>
<feature type="non-terminal residue" evidence="2">
    <location>
        <position position="1"/>
    </location>
</feature>
<sequence>LFLPLFCWNRSSRYRLATRTVSSGLGTTTELSDSHQIIDGRPIHQRLTRASSRGDSSPEEYERRISGIIRYDRSGAERP</sequence>
<organism evidence="2 3">
    <name type="scientific">Pristionchus mayeri</name>
    <dbReference type="NCBI Taxonomy" id="1317129"/>
    <lineage>
        <taxon>Eukaryota</taxon>
        <taxon>Metazoa</taxon>
        <taxon>Ecdysozoa</taxon>
        <taxon>Nematoda</taxon>
        <taxon>Chromadorea</taxon>
        <taxon>Rhabditida</taxon>
        <taxon>Rhabditina</taxon>
        <taxon>Diplogasteromorpha</taxon>
        <taxon>Diplogasteroidea</taxon>
        <taxon>Neodiplogasteridae</taxon>
        <taxon>Pristionchus</taxon>
    </lineage>
</organism>
<name>A0AAN5CKR7_9BILA</name>